<comment type="similarity">
    <text evidence="8">Belongs to the DnaA family.</text>
</comment>
<dbReference type="PANTHER" id="PTHR30050">
    <property type="entry name" value="CHROMOSOMAL REPLICATION INITIATOR PROTEIN DNAA"/>
    <property type="match status" value="1"/>
</dbReference>
<dbReference type="GO" id="GO:0005886">
    <property type="term" value="C:plasma membrane"/>
    <property type="evidence" value="ECO:0007669"/>
    <property type="project" value="TreeGrafter"/>
</dbReference>
<evidence type="ECO:0000256" key="4">
    <source>
        <dbReference type="ARBA" id="ARBA00022840"/>
    </source>
</evidence>
<feature type="domain" description="Chromosomal replication initiator DnaA C-terminal" evidence="10">
    <location>
        <begin position="359"/>
        <end position="428"/>
    </location>
</feature>
<dbReference type="KEGG" id="mcan:MCAN360_0247"/>
<dbReference type="Proteomes" id="UP000031641">
    <property type="component" value="Chromosome"/>
</dbReference>
<dbReference type="RefSeq" id="WP_045433498.1">
    <property type="nucleotide sequence ID" value="NZ_AP014631.1"/>
</dbReference>
<dbReference type="PRINTS" id="PR00051">
    <property type="entry name" value="DNAA"/>
</dbReference>
<evidence type="ECO:0000313" key="12">
    <source>
        <dbReference type="Proteomes" id="UP000031641"/>
    </source>
</evidence>
<dbReference type="Pfam" id="PF08299">
    <property type="entry name" value="Bac_DnaA_C"/>
    <property type="match status" value="1"/>
</dbReference>
<dbReference type="NCBIfam" id="NF001154">
    <property type="entry name" value="PRK00149.3-3"/>
    <property type="match status" value="1"/>
</dbReference>
<sequence length="453" mass="52434">MKFQEKELDLDISNEIFQKELKSNASSPMVYDNFFSQIKLVSLDGNNAYVLTPEYLIEFFRLRFYQDIQRVLSNSLEKKVTLNFISSLDEIKNLPNKSVLGENNNFEKHINVTSNLTFENYATSNFNKMALKAAKQICEEYNENYNPLFIYSSSGLGKTHLLHAIGNELTLKEKKCLYINPDSLTRRLVEQLKLKNQEQINKIVDELTSYDCLMFDDVQQYGNKESTLNVLFNIINIMKANKKQIIFCADKKPSDLGGFEQRFLTRFEGGLSIEINNLQFEDVLSILKFKLKENGIDFNLWEEESLKYVARNFSSSIRAIEGAISRIKLFADGDDFFTYDIRTIQNIFKNVTKAVENITPEKVIETVCKYYAVDRKKIISSTRVQEVVIPRKMLIYLIRKNFNFTLKEIGKMVGNQAHSTIIASLNWMEANLKSNPSLKLAIEKIQDTLEKII</sequence>
<dbReference type="Gene3D" id="3.30.300.180">
    <property type="match status" value="1"/>
</dbReference>
<dbReference type="InterPro" id="IPR027417">
    <property type="entry name" value="P-loop_NTPase"/>
</dbReference>
<evidence type="ECO:0000256" key="6">
    <source>
        <dbReference type="ARBA" id="ARBA00023125"/>
    </source>
</evidence>
<evidence type="ECO:0000313" key="11">
    <source>
        <dbReference type="EMBL" id="BAP39476.1"/>
    </source>
</evidence>
<evidence type="ECO:0000256" key="1">
    <source>
        <dbReference type="ARBA" id="ARBA00022490"/>
    </source>
</evidence>
<dbReference type="SMART" id="SM00760">
    <property type="entry name" value="Bac_DnaA_C"/>
    <property type="match status" value="1"/>
</dbReference>
<evidence type="ECO:0000256" key="7">
    <source>
        <dbReference type="RuleBase" id="RU000577"/>
    </source>
</evidence>
<evidence type="ECO:0000256" key="2">
    <source>
        <dbReference type="ARBA" id="ARBA00022705"/>
    </source>
</evidence>
<keyword evidence="5" id="KW-0446">Lipid-binding</keyword>
<dbReference type="InterPro" id="IPR010921">
    <property type="entry name" value="Trp_repressor/repl_initiator"/>
</dbReference>
<keyword evidence="12" id="KW-1185">Reference proteome</keyword>
<dbReference type="GO" id="GO:0003688">
    <property type="term" value="F:DNA replication origin binding"/>
    <property type="evidence" value="ECO:0007669"/>
    <property type="project" value="TreeGrafter"/>
</dbReference>
<organism evidence="11 12">
    <name type="scientific">Metamycoplasma canadense</name>
    <dbReference type="NCBI Taxonomy" id="29554"/>
    <lineage>
        <taxon>Bacteria</taxon>
        <taxon>Bacillati</taxon>
        <taxon>Mycoplasmatota</taxon>
        <taxon>Mycoplasmoidales</taxon>
        <taxon>Metamycoplasmataceae</taxon>
        <taxon>Metamycoplasma</taxon>
    </lineage>
</organism>
<dbReference type="GO" id="GO:0008289">
    <property type="term" value="F:lipid binding"/>
    <property type="evidence" value="ECO:0007669"/>
    <property type="project" value="UniProtKB-KW"/>
</dbReference>
<dbReference type="SUPFAM" id="SSF52540">
    <property type="entry name" value="P-loop containing nucleoside triphosphate hydrolases"/>
    <property type="match status" value="1"/>
</dbReference>
<dbReference type="Gene3D" id="1.10.1750.10">
    <property type="match status" value="1"/>
</dbReference>
<proteinExistence type="inferred from homology"/>
<keyword evidence="1" id="KW-0963">Cytoplasm</keyword>
<reference evidence="12" key="1">
    <citation type="journal article" date="2014" name="Genome Announc.">
        <title>Complete Genome Sequence of Mycoplasma canadense Strain HAZ 360_1 from Bovine Mastitic Milk in Japan.</title>
        <authorList>
            <person name="Hata E."/>
        </authorList>
    </citation>
    <scope>NUCLEOTIDE SEQUENCE [LARGE SCALE GENOMIC DNA]</scope>
    <source>
        <strain evidence="12">HAZ360_1</strain>
    </source>
</reference>
<name>A0A077L6R5_9BACT</name>
<dbReference type="EMBL" id="AP014631">
    <property type="protein sequence ID" value="BAP39476.1"/>
    <property type="molecule type" value="Genomic_DNA"/>
</dbReference>
<accession>A0A077L6R5</accession>
<protein>
    <recommendedName>
        <fullName evidence="7">Chromosomal replication initiator protein DnaA</fullName>
    </recommendedName>
</protein>
<dbReference type="InterPro" id="IPR020591">
    <property type="entry name" value="Chromosome_initiator_DnaA-like"/>
</dbReference>
<dbReference type="Gene3D" id="3.40.50.300">
    <property type="entry name" value="P-loop containing nucleotide triphosphate hydrolases"/>
    <property type="match status" value="1"/>
</dbReference>
<evidence type="ECO:0000259" key="9">
    <source>
        <dbReference type="SMART" id="SM00382"/>
    </source>
</evidence>
<evidence type="ECO:0000259" key="10">
    <source>
        <dbReference type="SMART" id="SM00760"/>
    </source>
</evidence>
<evidence type="ECO:0000256" key="3">
    <source>
        <dbReference type="ARBA" id="ARBA00022741"/>
    </source>
</evidence>
<keyword evidence="2 7" id="KW-0235">DNA replication</keyword>
<dbReference type="PANTHER" id="PTHR30050:SF2">
    <property type="entry name" value="CHROMOSOMAL REPLICATION INITIATOR PROTEIN DNAA"/>
    <property type="match status" value="1"/>
</dbReference>
<evidence type="ECO:0000256" key="5">
    <source>
        <dbReference type="ARBA" id="ARBA00023121"/>
    </source>
</evidence>
<dbReference type="AlphaFoldDB" id="A0A077L6R5"/>
<dbReference type="GO" id="GO:0006275">
    <property type="term" value="P:regulation of DNA replication"/>
    <property type="evidence" value="ECO:0007669"/>
    <property type="project" value="InterPro"/>
</dbReference>
<dbReference type="InterPro" id="IPR038454">
    <property type="entry name" value="DnaA_N_sf"/>
</dbReference>
<comment type="function">
    <text evidence="7">Plays an essential role in the initiation and regulation of chromosomal replication. ATP-DnaA binds to the origin of replication (oriC) to initiate formation of the DNA replication initiation complex once per cell cycle. Binds the DnaA box (a 9 base pair repeat at the origin) and separates the double-stranded (ds)DNA. Forms a right-handed helical filament on oriC DNA; dsDNA binds to the exterior of the filament while single-stranded (ss)DNA is stabiized in the filament's interior. The ATP-DnaA-oriC complex binds and stabilizes one strand of the AT-rich DNA unwinding element (DUE), permitting loading of DNA polymerase. After initiation quickly degrades to an ADP-DnaA complex that is not apt for DNA replication. Binds acidic phospholipids.</text>
</comment>
<dbReference type="InterPro" id="IPR013317">
    <property type="entry name" value="DnaA_dom"/>
</dbReference>
<keyword evidence="3 7" id="KW-0547">Nucleotide-binding</keyword>
<gene>
    <name evidence="11" type="primary">dnaA</name>
    <name evidence="11" type="ORF">MCAN360_0247</name>
</gene>
<dbReference type="OrthoDB" id="9807019at2"/>
<dbReference type="GO" id="GO:0005524">
    <property type="term" value="F:ATP binding"/>
    <property type="evidence" value="ECO:0007669"/>
    <property type="project" value="UniProtKB-KW"/>
</dbReference>
<dbReference type="Gene3D" id="1.10.8.60">
    <property type="match status" value="1"/>
</dbReference>
<dbReference type="CDD" id="cd06571">
    <property type="entry name" value="Bac_DnaA_C"/>
    <property type="match status" value="1"/>
</dbReference>
<dbReference type="SUPFAM" id="SSF48295">
    <property type="entry name" value="TrpR-like"/>
    <property type="match status" value="1"/>
</dbReference>
<dbReference type="CDD" id="cd00009">
    <property type="entry name" value="AAA"/>
    <property type="match status" value="1"/>
</dbReference>
<dbReference type="STRING" id="29554.MCAN360_0247"/>
<dbReference type="Pfam" id="PF00308">
    <property type="entry name" value="Bac_DnaA"/>
    <property type="match status" value="1"/>
</dbReference>
<keyword evidence="6 7" id="KW-0238">DNA-binding</keyword>
<dbReference type="SMART" id="SM00382">
    <property type="entry name" value="AAA"/>
    <property type="match status" value="1"/>
</dbReference>
<evidence type="ECO:0000256" key="8">
    <source>
        <dbReference type="RuleBase" id="RU004227"/>
    </source>
</evidence>
<dbReference type="InterPro" id="IPR013159">
    <property type="entry name" value="DnaA_C"/>
</dbReference>
<feature type="domain" description="AAA+ ATPase" evidence="9">
    <location>
        <begin position="144"/>
        <end position="281"/>
    </location>
</feature>
<keyword evidence="4 7" id="KW-0067">ATP-binding</keyword>
<dbReference type="GO" id="GO:0006270">
    <property type="term" value="P:DNA replication initiation"/>
    <property type="evidence" value="ECO:0007669"/>
    <property type="project" value="InterPro"/>
</dbReference>
<dbReference type="HOGENOM" id="CLU_026910_3_2_14"/>
<dbReference type="InterPro" id="IPR003593">
    <property type="entry name" value="AAA+_ATPase"/>
</dbReference>